<name>A0A081N4S8_9GAMM</name>
<feature type="domain" description="Amidohydrolase-related" evidence="6">
    <location>
        <begin position="308"/>
        <end position="450"/>
    </location>
</feature>
<evidence type="ECO:0000256" key="3">
    <source>
        <dbReference type="ARBA" id="ARBA00022723"/>
    </source>
</evidence>
<evidence type="ECO:0000256" key="4">
    <source>
        <dbReference type="ARBA" id="ARBA00022801"/>
    </source>
</evidence>
<comment type="cofactor">
    <cofactor evidence="1">
        <name>Zn(2+)</name>
        <dbReference type="ChEBI" id="CHEBI:29105"/>
    </cofactor>
</comment>
<dbReference type="GO" id="GO:0046872">
    <property type="term" value="F:metal ion binding"/>
    <property type="evidence" value="ECO:0007669"/>
    <property type="project" value="UniProtKB-KW"/>
</dbReference>
<dbReference type="RefSeq" id="WP_034876275.1">
    <property type="nucleotide sequence ID" value="NZ_JOKG01000003.1"/>
</dbReference>
<keyword evidence="4 7" id="KW-0378">Hydrolase</keyword>
<dbReference type="GO" id="GO:0016812">
    <property type="term" value="F:hydrolase activity, acting on carbon-nitrogen (but not peptide) bonds, in cyclic amides"/>
    <property type="evidence" value="ECO:0007669"/>
    <property type="project" value="TreeGrafter"/>
</dbReference>
<dbReference type="Gene3D" id="2.30.40.10">
    <property type="entry name" value="Urease, subunit C, domain 1"/>
    <property type="match status" value="1"/>
</dbReference>
<dbReference type="InterPro" id="IPR011778">
    <property type="entry name" value="Hydantoinase/dihydroPyrase"/>
</dbReference>
<dbReference type="Gene3D" id="3.20.20.140">
    <property type="entry name" value="Metal-dependent hydrolases"/>
    <property type="match status" value="1"/>
</dbReference>
<dbReference type="FunFam" id="3.20.20.140:FF:000174">
    <property type="entry name" value="Dihydropyrimidinase-related protein 2"/>
    <property type="match status" value="1"/>
</dbReference>
<dbReference type="InterPro" id="IPR006680">
    <property type="entry name" value="Amidohydro-rel"/>
</dbReference>
<dbReference type="SUPFAM" id="SSF51338">
    <property type="entry name" value="Composite domain of metallo-dependent hydrolases"/>
    <property type="match status" value="2"/>
</dbReference>
<dbReference type="EMBL" id="JOKG01000003">
    <property type="protein sequence ID" value="KEQ13451.1"/>
    <property type="molecule type" value="Genomic_DNA"/>
</dbReference>
<dbReference type="NCBIfam" id="TIGR02033">
    <property type="entry name" value="D-hydantoinase"/>
    <property type="match status" value="1"/>
</dbReference>
<evidence type="ECO:0000256" key="1">
    <source>
        <dbReference type="ARBA" id="ARBA00001947"/>
    </source>
</evidence>
<dbReference type="Proteomes" id="UP000028006">
    <property type="component" value="Unassembled WGS sequence"/>
</dbReference>
<sequence>MSVLIKNATLVNADASEQADVLINNGIIERIAPVISSADAEQSTTSPVEVIDASGKYLIPGGVDVHTHFNIDVGIAQSCDDFYSGTVSAACGGTTTIIDHMGFGPKGCSLHHQLERYHEYARDTAVIDYSFHGTIQHIDDSILDEMESMVFDEGISSFKLYLTYNYKLDDTDVLAALSRLNQLNALTCVHPENDGAIRFLKNRMLSQGLKDPIYHALSRPPECEAEAVGRMINLAVLAGDAPIYIVHLSNGIGLEYIRQAHQRGQSVFAETCPQYLQLDINRYNETCAGDYPTDQGLKYIMSPPLRDSDHLEQLWDGLQDGTISTVATDHCAFTMEQKRAGRDGFQYCPNGIPGVENRVPLMFSEGVMKGRLSINDFVNLVSTKPAQLFGLYPRKGVIAEGSDADLVIIDPDCEVTLSQSQMHSRSDYCPYEGMTLQGYPVMTMSRGKIIVRNGVFKGLAGDGEFVPRETLNRCFRYWTRS</sequence>
<feature type="modified residue" description="N6-carboxylysine" evidence="5">
    <location>
        <position position="159"/>
    </location>
</feature>
<reference evidence="7 8" key="1">
    <citation type="submission" date="2014-06" db="EMBL/GenBank/DDBJ databases">
        <title>Whole Genome Sequences of Three Symbiotic Endozoicomonas Bacteria.</title>
        <authorList>
            <person name="Neave M.J."/>
            <person name="Apprill A."/>
            <person name="Voolstra C.R."/>
        </authorList>
    </citation>
    <scope>NUCLEOTIDE SEQUENCE [LARGE SCALE GENOMIC DNA]</scope>
    <source>
        <strain evidence="7 8">LMG 24815</strain>
    </source>
</reference>
<accession>A0A081N4S8</accession>
<protein>
    <submittedName>
        <fullName evidence="7">Phenylhydantoinase</fullName>
        <ecNumber evidence="7">3.5.2.-</ecNumber>
    </submittedName>
</protein>
<dbReference type="CDD" id="cd01314">
    <property type="entry name" value="D-HYD"/>
    <property type="match status" value="1"/>
</dbReference>
<dbReference type="InterPro" id="IPR011059">
    <property type="entry name" value="Metal-dep_hydrolase_composite"/>
</dbReference>
<dbReference type="AlphaFoldDB" id="A0A081N4S8"/>
<organism evidence="7 8">
    <name type="scientific">Endozoicomonas montiporae</name>
    <dbReference type="NCBI Taxonomy" id="1027273"/>
    <lineage>
        <taxon>Bacteria</taxon>
        <taxon>Pseudomonadati</taxon>
        <taxon>Pseudomonadota</taxon>
        <taxon>Gammaproteobacteria</taxon>
        <taxon>Oceanospirillales</taxon>
        <taxon>Endozoicomonadaceae</taxon>
        <taxon>Endozoicomonas</taxon>
    </lineage>
</organism>
<evidence type="ECO:0000256" key="5">
    <source>
        <dbReference type="PIRSR" id="PIRSR611778-50"/>
    </source>
</evidence>
<dbReference type="InterPro" id="IPR032466">
    <property type="entry name" value="Metal_Hydrolase"/>
</dbReference>
<dbReference type="eggNOG" id="COG0044">
    <property type="taxonomic scope" value="Bacteria"/>
</dbReference>
<dbReference type="GO" id="GO:0005829">
    <property type="term" value="C:cytosol"/>
    <property type="evidence" value="ECO:0007669"/>
    <property type="project" value="TreeGrafter"/>
</dbReference>
<comment type="caution">
    <text evidence="7">The sequence shown here is derived from an EMBL/GenBank/DDBJ whole genome shotgun (WGS) entry which is preliminary data.</text>
</comment>
<proteinExistence type="inferred from homology"/>
<comment type="PTM">
    <text evidence="5">Carbamylation allows a single lysine to coordinate two divalent metal cations.</text>
</comment>
<dbReference type="PANTHER" id="PTHR11647:SF1">
    <property type="entry name" value="COLLAPSIN RESPONSE MEDIATOR PROTEIN"/>
    <property type="match status" value="1"/>
</dbReference>
<keyword evidence="3" id="KW-0479">Metal-binding</keyword>
<evidence type="ECO:0000313" key="8">
    <source>
        <dbReference type="Proteomes" id="UP000028006"/>
    </source>
</evidence>
<dbReference type="SUPFAM" id="SSF51556">
    <property type="entry name" value="Metallo-dependent hydrolases"/>
    <property type="match status" value="1"/>
</dbReference>
<dbReference type="InterPro" id="IPR050378">
    <property type="entry name" value="Metallo-dep_Hydrolases_sf"/>
</dbReference>
<dbReference type="Pfam" id="PF01979">
    <property type="entry name" value="Amidohydro_1"/>
    <property type="match status" value="1"/>
</dbReference>
<keyword evidence="8" id="KW-1185">Reference proteome</keyword>
<evidence type="ECO:0000256" key="2">
    <source>
        <dbReference type="ARBA" id="ARBA00008829"/>
    </source>
</evidence>
<dbReference type="PANTHER" id="PTHR11647">
    <property type="entry name" value="HYDRANTOINASE/DIHYDROPYRIMIDINASE FAMILY MEMBER"/>
    <property type="match status" value="1"/>
</dbReference>
<evidence type="ECO:0000259" key="6">
    <source>
        <dbReference type="Pfam" id="PF01979"/>
    </source>
</evidence>
<evidence type="ECO:0000313" key="7">
    <source>
        <dbReference type="EMBL" id="KEQ13451.1"/>
    </source>
</evidence>
<gene>
    <name evidence="7" type="ORF">GZ77_13840</name>
</gene>
<comment type="similarity">
    <text evidence="2">Belongs to the metallo-dependent hydrolases superfamily. Hydantoinase/dihydropyrimidinase family.</text>
</comment>
<dbReference type="EC" id="3.5.2.-" evidence="7"/>